<dbReference type="EMBL" id="CP010904">
    <property type="protein sequence ID" value="AKJ64416.1"/>
    <property type="molecule type" value="Genomic_DNA"/>
</dbReference>
<dbReference type="PIRSF" id="PIRSF006091">
    <property type="entry name" value="E_trnsport_RnfG"/>
    <property type="match status" value="1"/>
</dbReference>
<dbReference type="EC" id="7.-.-.-" evidence="6"/>
<sequence>MKQTAIYFTEAWLVLGLALIFGAALAGVQTGLHPKIEANKRAETMRQIPSLVPGAKESEPAGEAGLRAWRALGDGGETAGWVVLASGQGFAGPIELLVGVDADLDKITGLYVLSQTETPGLGNKIAAEDWREQFRGMDAQTGLEVTKQEAGPHEIQAITGATISSRSVVQIVNNTLRQFRTIKQAGS</sequence>
<dbReference type="PANTHER" id="PTHR36118:SF1">
    <property type="entry name" value="ION-TRANSLOCATING OXIDOREDUCTASE COMPLEX SUBUNIT G"/>
    <property type="match status" value="1"/>
</dbReference>
<evidence type="ECO:0000256" key="4">
    <source>
        <dbReference type="ARBA" id="ARBA00022643"/>
    </source>
</evidence>
<keyword evidence="1 6" id="KW-0813">Transport</keyword>
<dbReference type="STRING" id="1307763.L21SP4_01167"/>
<feature type="modified residue" description="FMN phosphoryl threonine" evidence="6">
    <location>
        <position position="162"/>
    </location>
</feature>
<dbReference type="InterPro" id="IPR010209">
    <property type="entry name" value="Ion_transpt_RnfG/RsxG"/>
</dbReference>
<evidence type="ECO:0000256" key="3">
    <source>
        <dbReference type="ARBA" id="ARBA00022630"/>
    </source>
</evidence>
<proteinExistence type="inferred from homology"/>
<evidence type="ECO:0000256" key="2">
    <source>
        <dbReference type="ARBA" id="ARBA00022553"/>
    </source>
</evidence>
<feature type="domain" description="FMN-binding" evidence="7">
    <location>
        <begin position="89"/>
        <end position="179"/>
    </location>
</feature>
<evidence type="ECO:0000256" key="5">
    <source>
        <dbReference type="ARBA" id="ARBA00022982"/>
    </source>
</evidence>
<keyword evidence="4 6" id="KW-0288">FMN</keyword>
<keyword evidence="2 6" id="KW-0597">Phosphoprotein</keyword>
<name>A0A0G3ED63_9BACT</name>
<dbReference type="GO" id="GO:0010181">
    <property type="term" value="F:FMN binding"/>
    <property type="evidence" value="ECO:0007669"/>
    <property type="project" value="InterPro"/>
</dbReference>
<dbReference type="Proteomes" id="UP000035268">
    <property type="component" value="Chromosome"/>
</dbReference>
<evidence type="ECO:0000259" key="7">
    <source>
        <dbReference type="SMART" id="SM00900"/>
    </source>
</evidence>
<comment type="subunit">
    <text evidence="6">The complex is composed of six subunits: RnfA, RnfB, RnfC, RnfD, RnfE and RnfG.</text>
</comment>
<dbReference type="GO" id="GO:0005886">
    <property type="term" value="C:plasma membrane"/>
    <property type="evidence" value="ECO:0007669"/>
    <property type="project" value="UniProtKB-SubCell"/>
</dbReference>
<gene>
    <name evidence="6 8" type="primary">rnfG</name>
    <name evidence="8" type="ORF">L21SP4_01167</name>
</gene>
<keyword evidence="6" id="KW-0472">Membrane</keyword>
<dbReference type="GO" id="GO:0022900">
    <property type="term" value="P:electron transport chain"/>
    <property type="evidence" value="ECO:0007669"/>
    <property type="project" value="UniProtKB-UniRule"/>
</dbReference>
<comment type="function">
    <text evidence="6">Part of a membrane-bound complex that couples electron transfer with translocation of ions across the membrane.</text>
</comment>
<organism evidence="8 9">
    <name type="scientific">Kiritimatiella glycovorans</name>
    <dbReference type="NCBI Taxonomy" id="1307763"/>
    <lineage>
        <taxon>Bacteria</taxon>
        <taxon>Pseudomonadati</taxon>
        <taxon>Kiritimatiellota</taxon>
        <taxon>Kiritimatiellia</taxon>
        <taxon>Kiritimatiellales</taxon>
        <taxon>Kiritimatiellaceae</taxon>
        <taxon>Kiritimatiella</taxon>
    </lineage>
</organism>
<keyword evidence="5 6" id="KW-0249">Electron transport</keyword>
<dbReference type="OrthoDB" id="9787579at2"/>
<comment type="similarity">
    <text evidence="6">Belongs to the RnfG family.</text>
</comment>
<evidence type="ECO:0000313" key="9">
    <source>
        <dbReference type="Proteomes" id="UP000035268"/>
    </source>
</evidence>
<comment type="cofactor">
    <cofactor evidence="6">
        <name>FMN</name>
        <dbReference type="ChEBI" id="CHEBI:58210"/>
    </cofactor>
</comment>
<dbReference type="NCBIfam" id="TIGR01947">
    <property type="entry name" value="rnfG"/>
    <property type="match status" value="1"/>
</dbReference>
<reference evidence="9" key="1">
    <citation type="submission" date="2015-02" db="EMBL/GenBank/DDBJ databases">
        <title>Description and complete genome sequence of the first cultured representative of the subdivision 5 of the Verrucomicrobia phylum.</title>
        <authorList>
            <person name="Spring S."/>
            <person name="Bunk B."/>
            <person name="Sproer C."/>
            <person name="Klenk H.-P."/>
        </authorList>
    </citation>
    <scope>NUCLEOTIDE SEQUENCE [LARGE SCALE GENOMIC DNA]</scope>
    <source>
        <strain evidence="9">L21-Fru-AB</strain>
    </source>
</reference>
<keyword evidence="6" id="KW-0812">Transmembrane</keyword>
<reference evidence="8 9" key="2">
    <citation type="journal article" date="2016" name="ISME J.">
        <title>Characterization of the first cultured representative of Verrucomicrobia subdivision 5 indicates the proposal of a novel phylum.</title>
        <authorList>
            <person name="Spring S."/>
            <person name="Bunk B."/>
            <person name="Sproer C."/>
            <person name="Schumann P."/>
            <person name="Rohde M."/>
            <person name="Tindall B.J."/>
            <person name="Klenk H.P."/>
        </authorList>
    </citation>
    <scope>NUCLEOTIDE SEQUENCE [LARGE SCALE GENOMIC DNA]</scope>
    <source>
        <strain evidence="8 9">L21-Fru-AB</strain>
    </source>
</reference>
<dbReference type="SMART" id="SM00900">
    <property type="entry name" value="FMN_bind"/>
    <property type="match status" value="1"/>
</dbReference>
<comment type="subcellular location">
    <subcellularLocation>
        <location evidence="6">Cell membrane</location>
        <topology evidence="6">Single-pass membrane protein</topology>
    </subcellularLocation>
</comment>
<keyword evidence="6" id="KW-1278">Translocase</keyword>
<accession>A0A0G3ED63</accession>
<dbReference type="PANTHER" id="PTHR36118">
    <property type="entry name" value="ION-TRANSLOCATING OXIDOREDUCTASE COMPLEX SUBUNIT G"/>
    <property type="match status" value="1"/>
</dbReference>
<dbReference type="InterPro" id="IPR007329">
    <property type="entry name" value="FMN-bd"/>
</dbReference>
<evidence type="ECO:0000256" key="1">
    <source>
        <dbReference type="ARBA" id="ARBA00022448"/>
    </source>
</evidence>
<dbReference type="HAMAP" id="MF_00479">
    <property type="entry name" value="RsxG_RnfG"/>
    <property type="match status" value="1"/>
</dbReference>
<dbReference type="GO" id="GO:0009055">
    <property type="term" value="F:electron transfer activity"/>
    <property type="evidence" value="ECO:0007669"/>
    <property type="project" value="InterPro"/>
</dbReference>
<dbReference type="Pfam" id="PF04205">
    <property type="entry name" value="FMN_bind"/>
    <property type="match status" value="1"/>
</dbReference>
<evidence type="ECO:0000313" key="8">
    <source>
        <dbReference type="EMBL" id="AKJ64416.1"/>
    </source>
</evidence>
<keyword evidence="6" id="KW-1133">Transmembrane helix</keyword>
<keyword evidence="6" id="KW-1003">Cell membrane</keyword>
<evidence type="ECO:0000256" key="6">
    <source>
        <dbReference type="HAMAP-Rule" id="MF_00479"/>
    </source>
</evidence>
<keyword evidence="3 6" id="KW-0285">Flavoprotein</keyword>
<dbReference type="AlphaFoldDB" id="A0A0G3ED63"/>
<dbReference type="KEGG" id="vbl:L21SP4_01167"/>
<protein>
    <recommendedName>
        <fullName evidence="6">Ion-translocating oxidoreductase complex subunit G</fullName>
        <ecNumber evidence="6">7.-.-.-</ecNumber>
    </recommendedName>
    <alternativeName>
        <fullName evidence="6">Rnf electron transport complex subunit G</fullName>
    </alternativeName>
</protein>
<keyword evidence="9" id="KW-1185">Reference proteome</keyword>
<dbReference type="RefSeq" id="WP_074041545.1">
    <property type="nucleotide sequence ID" value="NZ_CP010904.1"/>
</dbReference>